<evidence type="ECO:0000313" key="2">
    <source>
        <dbReference type="Proteomes" id="UP000807785"/>
    </source>
</evidence>
<evidence type="ECO:0000313" key="1">
    <source>
        <dbReference type="EMBL" id="MBK6973018.1"/>
    </source>
</evidence>
<organism evidence="1 2">
    <name type="scientific">Candidatus Methylophosphatis roskildensis</name>
    <dbReference type="NCBI Taxonomy" id="2899263"/>
    <lineage>
        <taxon>Bacteria</taxon>
        <taxon>Pseudomonadati</taxon>
        <taxon>Pseudomonadota</taxon>
        <taxon>Betaproteobacteria</taxon>
        <taxon>Nitrosomonadales</taxon>
        <taxon>Sterolibacteriaceae</taxon>
        <taxon>Candidatus Methylophosphatis</taxon>
    </lineage>
</organism>
<proteinExistence type="predicted"/>
<accession>A0A9D7DY60</accession>
<dbReference type="AlphaFoldDB" id="A0A9D7DY60"/>
<dbReference type="Proteomes" id="UP000807785">
    <property type="component" value="Unassembled WGS sequence"/>
</dbReference>
<name>A0A9D7DY60_9PROT</name>
<reference evidence="1" key="1">
    <citation type="submission" date="2020-10" db="EMBL/GenBank/DDBJ databases">
        <title>Connecting structure to function with the recovery of over 1000 high-quality activated sludge metagenome-assembled genomes encoding full-length rRNA genes using long-read sequencing.</title>
        <authorList>
            <person name="Singleton C.M."/>
            <person name="Petriglieri F."/>
            <person name="Kristensen J.M."/>
            <person name="Kirkegaard R.H."/>
            <person name="Michaelsen T.Y."/>
            <person name="Andersen M.H."/>
            <person name="Karst S.M."/>
            <person name="Dueholm M.S."/>
            <person name="Nielsen P.H."/>
            <person name="Albertsen M."/>
        </authorList>
    </citation>
    <scope>NUCLEOTIDE SEQUENCE</scope>
    <source>
        <strain evidence="1">Bjer_18-Q3-R1-45_BAT3C.347</strain>
    </source>
</reference>
<protein>
    <submittedName>
        <fullName evidence="1">Uncharacterized protein</fullName>
    </submittedName>
</protein>
<comment type="caution">
    <text evidence="1">The sequence shown here is derived from an EMBL/GenBank/DDBJ whole genome shotgun (WGS) entry which is preliminary data.</text>
</comment>
<gene>
    <name evidence="1" type="ORF">IPH26_08725</name>
</gene>
<sequence>MSVTVSVQKTEASCLSCRMRHDAHDTAAGAPLPILMFDERRLSPSFGYVFNPKWVDPHESIVSILWKFARMNALPGHVLAGQLAKKNVDSYEGVEATRDAVDVRRLREALGLPRKLLRSALVPDSLRSAASRYFRYCPSYLAHHDAIAIGPPLAVTDYPKIAAVSASAYSASLQK</sequence>
<dbReference type="EMBL" id="JADJEV010000003">
    <property type="protein sequence ID" value="MBK6973018.1"/>
    <property type="molecule type" value="Genomic_DNA"/>
</dbReference>